<dbReference type="eggNOG" id="COG5388">
    <property type="taxonomic scope" value="Bacteria"/>
</dbReference>
<dbReference type="HOGENOM" id="CLU_130963_0_0_5"/>
<dbReference type="Pfam" id="PF07310">
    <property type="entry name" value="PAS_5"/>
    <property type="match status" value="1"/>
</dbReference>
<accession>C6XI95</accession>
<evidence type="ECO:0008006" key="3">
    <source>
        <dbReference type="Google" id="ProtNLM"/>
    </source>
</evidence>
<dbReference type="Proteomes" id="UP000002745">
    <property type="component" value="Chromosome"/>
</dbReference>
<organism evidence="1 2">
    <name type="scientific">Hirschia baltica (strain ATCC 49814 / DSM 5838 / IFAM 1418)</name>
    <dbReference type="NCBI Taxonomy" id="582402"/>
    <lineage>
        <taxon>Bacteria</taxon>
        <taxon>Pseudomonadati</taxon>
        <taxon>Pseudomonadota</taxon>
        <taxon>Alphaproteobacteria</taxon>
        <taxon>Hyphomonadales</taxon>
        <taxon>Hyphomonadaceae</taxon>
        <taxon>Hirschia</taxon>
    </lineage>
</organism>
<dbReference type="OrthoDB" id="8480244at2"/>
<dbReference type="STRING" id="582402.Hbal_1229"/>
<proteinExistence type="predicted"/>
<dbReference type="AlphaFoldDB" id="C6XI95"/>
<protein>
    <recommendedName>
        <fullName evidence="3">PAS domain-containing protein</fullName>
    </recommendedName>
</protein>
<reference evidence="2" key="1">
    <citation type="journal article" date="2011" name="J. Bacteriol.">
        <title>Genome sequences of eight morphologically diverse alphaproteobacteria.</title>
        <authorList>
            <consortium name="US DOE Joint Genome Institute"/>
            <person name="Brown P.J."/>
            <person name="Kysela D.T."/>
            <person name="Buechlein A."/>
            <person name="Hemmerich C."/>
            <person name="Brun Y.V."/>
        </authorList>
    </citation>
    <scope>NUCLEOTIDE SEQUENCE [LARGE SCALE GENOMIC DNA]</scope>
    <source>
        <strain evidence="2">ATCC 49814 / DSM 5838 / IFAM 1418</strain>
    </source>
</reference>
<name>C6XI95_HIRBI</name>
<gene>
    <name evidence="1" type="ordered locus">Hbal_1229</name>
</gene>
<evidence type="ECO:0000313" key="1">
    <source>
        <dbReference type="EMBL" id="ACT58921.1"/>
    </source>
</evidence>
<dbReference type="KEGG" id="hba:Hbal_1229"/>
<dbReference type="RefSeq" id="WP_015827071.1">
    <property type="nucleotide sequence ID" value="NC_012982.1"/>
</dbReference>
<sequence>MITGDTRLSLAGQKTLLNEWVANTHSDQIASREAMQPAQFITELAYISIMEKVDADVYFRFSGSEIRRMLGREAKGHRLVQFPRLANSKSGIPAVRSAFRNTQPVSGTEELPGNIVHFWLRLPVMDKDGKVTQLICHDRLLEHSMLEVEAPEYELRRRVNKAA</sequence>
<dbReference type="EMBL" id="CP001678">
    <property type="protein sequence ID" value="ACT58921.1"/>
    <property type="molecule type" value="Genomic_DNA"/>
</dbReference>
<dbReference type="InterPro" id="IPR009922">
    <property type="entry name" value="DUF1457"/>
</dbReference>
<keyword evidence="2" id="KW-1185">Reference proteome</keyword>
<evidence type="ECO:0000313" key="2">
    <source>
        <dbReference type="Proteomes" id="UP000002745"/>
    </source>
</evidence>